<feature type="domain" description="3-hydroxyacyl-CoA dehydrogenase C-terminal" evidence="2">
    <location>
        <begin position="184"/>
        <end position="281"/>
    </location>
</feature>
<gene>
    <name evidence="4" type="ORF">GHC57_00725</name>
</gene>
<dbReference type="EMBL" id="WIVE01000001">
    <property type="protein sequence ID" value="MQX35033.1"/>
    <property type="molecule type" value="Genomic_DNA"/>
</dbReference>
<dbReference type="PANTHER" id="PTHR48075">
    <property type="entry name" value="3-HYDROXYACYL-COA DEHYDROGENASE FAMILY PROTEIN"/>
    <property type="match status" value="1"/>
</dbReference>
<dbReference type="GO" id="GO:0070403">
    <property type="term" value="F:NAD+ binding"/>
    <property type="evidence" value="ECO:0007669"/>
    <property type="project" value="InterPro"/>
</dbReference>
<proteinExistence type="predicted"/>
<dbReference type="InterPro" id="IPR013328">
    <property type="entry name" value="6PGD_dom2"/>
</dbReference>
<feature type="domain" description="3-hydroxyacyl-CoA dehydrogenase C-terminal" evidence="2">
    <location>
        <begin position="408"/>
        <end position="489"/>
    </location>
</feature>
<evidence type="ECO:0000259" key="2">
    <source>
        <dbReference type="Pfam" id="PF00725"/>
    </source>
</evidence>
<evidence type="ECO:0000259" key="3">
    <source>
        <dbReference type="Pfam" id="PF02737"/>
    </source>
</evidence>
<evidence type="ECO:0000313" key="4">
    <source>
        <dbReference type="EMBL" id="MQX35033.1"/>
    </source>
</evidence>
<dbReference type="PANTHER" id="PTHR48075:SF5">
    <property type="entry name" value="3-HYDROXYBUTYRYL-COA DEHYDROGENASE"/>
    <property type="match status" value="1"/>
</dbReference>
<reference evidence="4 5" key="1">
    <citation type="submission" date="2019-10" db="EMBL/GenBank/DDBJ databases">
        <title>Draft whole-genome sequence of the purple nonsulfur photosynthetic bacterium Roseospira navarrensis DSM 15114.</title>
        <authorList>
            <person name="Kyndt J.A."/>
            <person name="Meyer T.E."/>
        </authorList>
    </citation>
    <scope>NUCLEOTIDE SEQUENCE [LARGE SCALE GENOMIC DNA]</scope>
    <source>
        <strain evidence="4 5">DSM 15114</strain>
    </source>
</reference>
<accession>A0A7X2D1S9</accession>
<dbReference type="SUPFAM" id="SSF51735">
    <property type="entry name" value="NAD(P)-binding Rossmann-fold domains"/>
    <property type="match status" value="1"/>
</dbReference>
<dbReference type="InterPro" id="IPR006176">
    <property type="entry name" value="3-OHacyl-CoA_DH_NAD-bd"/>
</dbReference>
<dbReference type="GO" id="GO:0003857">
    <property type="term" value="F:(3S)-3-hydroxyacyl-CoA dehydrogenase (NAD+) activity"/>
    <property type="evidence" value="ECO:0007669"/>
    <property type="project" value="UniProtKB-EC"/>
</dbReference>
<dbReference type="FunFam" id="3.40.50.720:FF:000009">
    <property type="entry name" value="Fatty oxidation complex, alpha subunit"/>
    <property type="match status" value="1"/>
</dbReference>
<dbReference type="SUPFAM" id="SSF48179">
    <property type="entry name" value="6-phosphogluconate dehydrogenase C-terminal domain-like"/>
    <property type="match status" value="2"/>
</dbReference>
<dbReference type="NCBIfam" id="NF006124">
    <property type="entry name" value="PRK08268.1"/>
    <property type="match status" value="1"/>
</dbReference>
<dbReference type="Proteomes" id="UP000434582">
    <property type="component" value="Unassembled WGS sequence"/>
</dbReference>
<feature type="domain" description="3-hydroxyacyl-CoA dehydrogenase NAD binding" evidence="3">
    <location>
        <begin position="3"/>
        <end position="181"/>
    </location>
</feature>
<comment type="caution">
    <text evidence="4">The sequence shown here is derived from an EMBL/GenBank/DDBJ whole genome shotgun (WGS) entry which is preliminary data.</text>
</comment>
<dbReference type="Pfam" id="PF02737">
    <property type="entry name" value="3HCDH_N"/>
    <property type="match status" value="1"/>
</dbReference>
<evidence type="ECO:0000256" key="1">
    <source>
        <dbReference type="ARBA" id="ARBA00023002"/>
    </source>
</evidence>
<dbReference type="InterPro" id="IPR008927">
    <property type="entry name" value="6-PGluconate_DH-like_C_sf"/>
</dbReference>
<organism evidence="4 5">
    <name type="scientific">Roseospira navarrensis</name>
    <dbReference type="NCBI Taxonomy" id="140058"/>
    <lineage>
        <taxon>Bacteria</taxon>
        <taxon>Pseudomonadati</taxon>
        <taxon>Pseudomonadota</taxon>
        <taxon>Alphaproteobacteria</taxon>
        <taxon>Rhodospirillales</taxon>
        <taxon>Rhodospirillaceae</taxon>
        <taxon>Roseospira</taxon>
    </lineage>
</organism>
<dbReference type="AlphaFoldDB" id="A0A7X2D1S9"/>
<dbReference type="InterPro" id="IPR036291">
    <property type="entry name" value="NAD(P)-bd_dom_sf"/>
</dbReference>
<dbReference type="Gene3D" id="1.10.1040.10">
    <property type="entry name" value="N-(1-d-carboxylethyl)-l-norvaline Dehydrogenase, domain 2"/>
    <property type="match status" value="2"/>
</dbReference>
<sequence>MRTVGVVGAGVMGRGIAQVLAQAGHTVRLTDRDPAAAEAARAFVADMLRRAAAKGRMTAAEAEATTARVVVCDGPAAMADADLVIEAVREDMAVKTALFQALEGIVRDDCILATNTSSLSVTAVAAGCRRPGRVAGFHFFNPVPLQRVVEVVAGERTEPAVIDTLCRVAEGVGHTAVRCLDSPGFLVNHAGRGFYTEGLRVQQEGIADPVTIDRILREAAGFRMGPFELFDLTGIDISFAVMEQVYRQFFDEPRLRPAPMARRRVDAGLYGRKAGRGFYAYPEGRQAVPPDPAVPDGPVPPVWLSPAEVALARPVRDLLAAGGVHLDGGARPGPESLCLVTPVDTDATSAAVAQGLDPTRTAAVDALFADGRLTLMLTAVTAPEARDGLRRALALTGRPVSVISDSVGFVAPRVVATIANIACEIAQQRIAAPDDVDRVVKIALGYPLGPLSLGEAMGRQTVLRLLEGMQAFYGDPRYRPSAWLRRRVLLDMPLTTREAEAVRAG</sequence>
<dbReference type="Pfam" id="PF00725">
    <property type="entry name" value="3HCDH"/>
    <property type="match status" value="2"/>
</dbReference>
<dbReference type="InterPro" id="IPR006108">
    <property type="entry name" value="3HC_DH_C"/>
</dbReference>
<keyword evidence="1 4" id="KW-0560">Oxidoreductase</keyword>
<dbReference type="GO" id="GO:0006631">
    <property type="term" value="P:fatty acid metabolic process"/>
    <property type="evidence" value="ECO:0007669"/>
    <property type="project" value="InterPro"/>
</dbReference>
<dbReference type="EC" id="1.1.1.35" evidence="4"/>
<keyword evidence="5" id="KW-1185">Reference proteome</keyword>
<name>A0A7X2D1S9_9PROT</name>
<protein>
    <submittedName>
        <fullName evidence="4">3-hydroxyacyl-CoA dehydrogenase</fullName>
        <ecNumber evidence="4">1.1.1.35</ecNumber>
    </submittedName>
</protein>
<evidence type="ECO:0000313" key="5">
    <source>
        <dbReference type="Proteomes" id="UP000434582"/>
    </source>
</evidence>
<dbReference type="Gene3D" id="3.40.50.720">
    <property type="entry name" value="NAD(P)-binding Rossmann-like Domain"/>
    <property type="match status" value="1"/>
</dbReference>